<keyword evidence="1" id="KW-0378">Hydrolase</keyword>
<comment type="caution">
    <text evidence="1">The sequence shown here is derived from an EMBL/GenBank/DDBJ whole genome shotgun (WGS) entry which is preliminary data.</text>
</comment>
<evidence type="ECO:0000313" key="1">
    <source>
        <dbReference type="EMBL" id="EKC66849.1"/>
    </source>
</evidence>
<dbReference type="EMBL" id="AJWZ01003937">
    <property type="protein sequence ID" value="EKC66849.1"/>
    <property type="molecule type" value="Genomic_DNA"/>
</dbReference>
<reference evidence="1" key="1">
    <citation type="journal article" date="2013" name="Environ. Microbiol.">
        <title>Microbiota from the distal guts of lean and obese adolescents exhibit partial functional redundancy besides clear differences in community structure.</title>
        <authorList>
            <person name="Ferrer M."/>
            <person name="Ruiz A."/>
            <person name="Lanza F."/>
            <person name="Haange S.B."/>
            <person name="Oberbach A."/>
            <person name="Till H."/>
            <person name="Bargiela R."/>
            <person name="Campoy C."/>
            <person name="Segura M.T."/>
            <person name="Richter M."/>
            <person name="von Bergen M."/>
            <person name="Seifert J."/>
            <person name="Suarez A."/>
        </authorList>
    </citation>
    <scope>NUCLEOTIDE SEQUENCE</scope>
</reference>
<accession>K1TH04</accession>
<feature type="non-terminal residue" evidence="1">
    <location>
        <position position="1"/>
    </location>
</feature>
<organism evidence="1">
    <name type="scientific">human gut metagenome</name>
    <dbReference type="NCBI Taxonomy" id="408170"/>
    <lineage>
        <taxon>unclassified sequences</taxon>
        <taxon>metagenomes</taxon>
        <taxon>organismal metagenomes</taxon>
    </lineage>
</organism>
<dbReference type="AlphaFoldDB" id="K1TH04"/>
<dbReference type="GO" id="GO:0016787">
    <property type="term" value="F:hydrolase activity"/>
    <property type="evidence" value="ECO:0007669"/>
    <property type="project" value="UniProtKB-KW"/>
</dbReference>
<proteinExistence type="predicted"/>
<sequence length="122" mass="13742">GHLANLSPERMALVKEALECYKSIRDDIKKSVPFWPLGLSHIGDEWVTLGLKAGNKAYLAVWRRQGSNECCNIPIRYATENAKVSCIYPSFDEGGHKFNPLSRSLSVKLPECFTARLFEVEL</sequence>
<gene>
    <name evidence="1" type="ORF">OBE_05731</name>
</gene>
<name>K1TH04_9ZZZZ</name>
<protein>
    <submittedName>
        <fullName evidence="1">Glycoside hydrolase clan GH-D</fullName>
    </submittedName>
</protein>